<dbReference type="Gene3D" id="1.10.10.60">
    <property type="entry name" value="Homeodomain-like"/>
    <property type="match status" value="2"/>
</dbReference>
<protein>
    <submittedName>
        <fullName evidence="7">AraC family transcriptional regulator</fullName>
    </submittedName>
</protein>
<dbReference type="GO" id="GO:0000160">
    <property type="term" value="P:phosphorelay signal transduction system"/>
    <property type="evidence" value="ECO:0007669"/>
    <property type="project" value="InterPro"/>
</dbReference>
<feature type="domain" description="HTH araC/xylS-type" evidence="5">
    <location>
        <begin position="416"/>
        <end position="514"/>
    </location>
</feature>
<dbReference type="SMART" id="SM00342">
    <property type="entry name" value="HTH_ARAC"/>
    <property type="match status" value="1"/>
</dbReference>
<dbReference type="PRINTS" id="PR00032">
    <property type="entry name" value="HTHARAC"/>
</dbReference>
<evidence type="ECO:0000256" key="4">
    <source>
        <dbReference type="PROSITE-ProRule" id="PRU00169"/>
    </source>
</evidence>
<gene>
    <name evidence="7" type="ORF">HH215_25100</name>
</gene>
<dbReference type="PANTHER" id="PTHR43280">
    <property type="entry name" value="ARAC-FAMILY TRANSCRIPTIONAL REGULATOR"/>
    <property type="match status" value="1"/>
</dbReference>
<dbReference type="AlphaFoldDB" id="A0A7Z2VNK2"/>
<dbReference type="KEGG" id="cheb:HH215_25100"/>
<dbReference type="InterPro" id="IPR001789">
    <property type="entry name" value="Sig_transdc_resp-reg_receiver"/>
</dbReference>
<dbReference type="RefSeq" id="WP_169282382.1">
    <property type="nucleotide sequence ID" value="NZ_CP051680.1"/>
</dbReference>
<feature type="domain" description="Response regulatory" evidence="6">
    <location>
        <begin position="2"/>
        <end position="119"/>
    </location>
</feature>
<organism evidence="7 8">
    <name type="scientific">Cohnella herbarum</name>
    <dbReference type="NCBI Taxonomy" id="2728023"/>
    <lineage>
        <taxon>Bacteria</taxon>
        <taxon>Bacillati</taxon>
        <taxon>Bacillota</taxon>
        <taxon>Bacilli</taxon>
        <taxon>Bacillales</taxon>
        <taxon>Paenibacillaceae</taxon>
        <taxon>Cohnella</taxon>
    </lineage>
</organism>
<dbReference type="InterPro" id="IPR020449">
    <property type="entry name" value="Tscrpt_reg_AraC-type_HTH"/>
</dbReference>
<dbReference type="PROSITE" id="PS00041">
    <property type="entry name" value="HTH_ARAC_FAMILY_1"/>
    <property type="match status" value="1"/>
</dbReference>
<evidence type="ECO:0000256" key="3">
    <source>
        <dbReference type="ARBA" id="ARBA00023163"/>
    </source>
</evidence>
<dbReference type="SUPFAM" id="SSF46689">
    <property type="entry name" value="Homeodomain-like"/>
    <property type="match status" value="2"/>
</dbReference>
<dbReference type="Pfam" id="PF12833">
    <property type="entry name" value="HTH_18"/>
    <property type="match status" value="1"/>
</dbReference>
<dbReference type="InterPro" id="IPR011006">
    <property type="entry name" value="CheY-like_superfamily"/>
</dbReference>
<dbReference type="EMBL" id="CP051680">
    <property type="protein sequence ID" value="QJD86130.1"/>
    <property type="molecule type" value="Genomic_DNA"/>
</dbReference>
<reference evidence="7 8" key="1">
    <citation type="submission" date="2020-04" db="EMBL/GenBank/DDBJ databases">
        <title>Genome sequencing of novel species.</title>
        <authorList>
            <person name="Heo J."/>
            <person name="Kim S.-J."/>
            <person name="Kim J.-S."/>
            <person name="Hong S.-B."/>
            <person name="Kwon S.-W."/>
        </authorList>
    </citation>
    <scope>NUCLEOTIDE SEQUENCE [LARGE SCALE GENOMIC DNA]</scope>
    <source>
        <strain evidence="7 8">MFER-1</strain>
    </source>
</reference>
<keyword evidence="1" id="KW-0805">Transcription regulation</keyword>
<dbReference type="SMART" id="SM00448">
    <property type="entry name" value="REC"/>
    <property type="match status" value="1"/>
</dbReference>
<keyword evidence="4" id="KW-0597">Phosphoprotein</keyword>
<evidence type="ECO:0000256" key="2">
    <source>
        <dbReference type="ARBA" id="ARBA00023125"/>
    </source>
</evidence>
<evidence type="ECO:0000313" key="7">
    <source>
        <dbReference type="EMBL" id="QJD86130.1"/>
    </source>
</evidence>
<dbReference type="PANTHER" id="PTHR43280:SF10">
    <property type="entry name" value="REGULATORY PROTEIN POCR"/>
    <property type="match status" value="1"/>
</dbReference>
<name>A0A7Z2VNK2_9BACL</name>
<evidence type="ECO:0000259" key="6">
    <source>
        <dbReference type="PROSITE" id="PS50110"/>
    </source>
</evidence>
<accession>A0A7Z2VNK2</accession>
<keyword evidence="8" id="KW-1185">Reference proteome</keyword>
<dbReference type="GO" id="GO:0043565">
    <property type="term" value="F:sequence-specific DNA binding"/>
    <property type="evidence" value="ECO:0007669"/>
    <property type="project" value="InterPro"/>
</dbReference>
<dbReference type="PROSITE" id="PS50110">
    <property type="entry name" value="RESPONSE_REGULATORY"/>
    <property type="match status" value="1"/>
</dbReference>
<dbReference type="SUPFAM" id="SSF52172">
    <property type="entry name" value="CheY-like"/>
    <property type="match status" value="1"/>
</dbReference>
<dbReference type="Proteomes" id="UP000502248">
    <property type="component" value="Chromosome"/>
</dbReference>
<keyword evidence="2" id="KW-0238">DNA-binding</keyword>
<evidence type="ECO:0000259" key="5">
    <source>
        <dbReference type="PROSITE" id="PS01124"/>
    </source>
</evidence>
<keyword evidence="3" id="KW-0804">Transcription</keyword>
<dbReference type="InterPro" id="IPR018060">
    <property type="entry name" value="HTH_AraC"/>
</dbReference>
<evidence type="ECO:0000256" key="1">
    <source>
        <dbReference type="ARBA" id="ARBA00023015"/>
    </source>
</evidence>
<dbReference type="InterPro" id="IPR009057">
    <property type="entry name" value="Homeodomain-like_sf"/>
</dbReference>
<sequence>MKVLIVDDEVIIRTGLSTVINWRELGFELLNPAVSAEEALARIPHERPHILLTDIRMTGKSGLELAAEVKLLLPDTEIIILTGYDDFSYTQQAIREGVGDYLLKTSPPQEIIKAAMKAKQRLLDRWATLKQGHIQQTAFRDSLLEQLVMEGRLNAQSVEQIPQLLPKLRANNASFQVFIIAATGWDEATIYANSLHFAVENMVGELFNGETLLRKDYVLLVLSQEREAIDLQKVKLEFDRIGRKLKCRLFIAAGCSVPNIRDLKKSYDEASFVYSFKWFANREGLVTYEDVKGIPGGRTLSSQEEEEQLISIMKSGNPVELRYWVNETISAHLADPSVTPGSFRAYLNSLLISGHRWLERLRAIQAPGGEEALPARLLQQSDDVAERPDETLYKHLQSLMDKYRELAAGERVNYIKRAMIYIGEHLDNNLTLQQVAKHVHLNPNHFSEVFKRETGLTYIEFVTRERMRRAMELLSQSPMKISEIARHVGYEDVKYFSQLFKKTSGKTPSEYRENN</sequence>
<dbReference type="CDD" id="cd17536">
    <property type="entry name" value="REC_YesN-like"/>
    <property type="match status" value="1"/>
</dbReference>
<dbReference type="GO" id="GO:0003700">
    <property type="term" value="F:DNA-binding transcription factor activity"/>
    <property type="evidence" value="ECO:0007669"/>
    <property type="project" value="InterPro"/>
</dbReference>
<proteinExistence type="predicted"/>
<dbReference type="Pfam" id="PF00072">
    <property type="entry name" value="Response_reg"/>
    <property type="match status" value="1"/>
</dbReference>
<dbReference type="PROSITE" id="PS01124">
    <property type="entry name" value="HTH_ARAC_FAMILY_2"/>
    <property type="match status" value="1"/>
</dbReference>
<feature type="modified residue" description="4-aspartylphosphate" evidence="4">
    <location>
        <position position="54"/>
    </location>
</feature>
<dbReference type="Gene3D" id="3.40.50.2300">
    <property type="match status" value="1"/>
</dbReference>
<evidence type="ECO:0000313" key="8">
    <source>
        <dbReference type="Proteomes" id="UP000502248"/>
    </source>
</evidence>
<dbReference type="InterPro" id="IPR018062">
    <property type="entry name" value="HTH_AraC-typ_CS"/>
</dbReference>